<evidence type="ECO:0000256" key="1">
    <source>
        <dbReference type="SAM" id="Phobius"/>
    </source>
</evidence>
<dbReference type="EMBL" id="CP075153">
    <property type="protein sequence ID" value="UTX43629.1"/>
    <property type="molecule type" value="Genomic_DNA"/>
</dbReference>
<name>A0A9Q9F8H1_ENCHE</name>
<reference evidence="2" key="1">
    <citation type="submission" date="2022-10" db="EMBL/GenBank/DDBJ databases">
        <title>Encephalitozoon hellem ATCC 50604 Complete Genome.</title>
        <authorList>
            <person name="Mascarenhas dos Santos A.C."/>
            <person name="Julian A.T."/>
            <person name="Pombert J.-F."/>
        </authorList>
    </citation>
    <scope>NUCLEOTIDE SEQUENCE</scope>
    <source>
        <strain evidence="2">ATCC 50604</strain>
    </source>
</reference>
<evidence type="ECO:0008006" key="4">
    <source>
        <dbReference type="Google" id="ProtNLM"/>
    </source>
</evidence>
<organism evidence="2 3">
    <name type="scientific">Encephalitozoon hellem</name>
    <name type="common">Microsporidian parasite</name>
    <dbReference type="NCBI Taxonomy" id="27973"/>
    <lineage>
        <taxon>Eukaryota</taxon>
        <taxon>Fungi</taxon>
        <taxon>Fungi incertae sedis</taxon>
        <taxon>Microsporidia</taxon>
        <taxon>Unikaryonidae</taxon>
        <taxon>Encephalitozoon</taxon>
    </lineage>
</organism>
<accession>A0A9Q9F8H1</accession>
<dbReference type="Proteomes" id="UP001059546">
    <property type="component" value="Chromosome VII"/>
</dbReference>
<evidence type="ECO:0000313" key="2">
    <source>
        <dbReference type="EMBL" id="UTX43629.1"/>
    </source>
</evidence>
<feature type="transmembrane region" description="Helical" evidence="1">
    <location>
        <begin position="383"/>
        <end position="401"/>
    </location>
</feature>
<dbReference type="SUPFAM" id="SSF49899">
    <property type="entry name" value="Concanavalin A-like lectins/glucanases"/>
    <property type="match status" value="1"/>
</dbReference>
<dbReference type="AlphaFoldDB" id="A0A9Q9F8H1"/>
<keyword evidence="1" id="KW-0812">Transmembrane</keyword>
<keyword evidence="1" id="KW-0472">Membrane</keyword>
<gene>
    <name evidence="2" type="ORF">GPU96_07g13930</name>
</gene>
<keyword evidence="1" id="KW-1133">Transmembrane helix</keyword>
<proteinExistence type="predicted"/>
<protein>
    <recommendedName>
        <fullName evidence="4">L-type lectin-like domain-containing protein</fullName>
    </recommendedName>
</protein>
<dbReference type="Gene3D" id="2.60.120.200">
    <property type="match status" value="1"/>
</dbReference>
<sequence length="414" mass="46903">MSIYLYNMRYILPLLFSYVFSSEAIDVSSSHKKGVIEKANAEIAYHPGGSNEKVGVKGTHVEADGLSLRRHTDEGGLVVFLEPNPYDEWSFSYTFTNAKLRFPHIGGVYLWYTSDIQDQGLYRGGHDMFEGIMAGLEFRGSQPEIVMAINDGKTNLVGSEEMTLYRDTINPERLKGVKDITVKVISTEKNFKVELYDGDRLLYDSFRYYRKGTLAGIGSGKYFNITSFYDKAPSDSVYKLKEAQLFQRTETSEYEVHSVHAPPVDKTPRSPDGILHEDEEIRHLISKIEYLNEYLHLVVGEPHKSSFDKVVYVLSEQLKTRMKSIEDIVSSAKNNGGSEMKFMSLNEKMNGIDIKLQRIQKSFADLDHVVNSLKKDYSRSSNILVYIVVGIGVAGFGLVAMKEYQALKLRQKAL</sequence>
<dbReference type="InterPro" id="IPR013320">
    <property type="entry name" value="ConA-like_dom_sf"/>
</dbReference>
<evidence type="ECO:0000313" key="3">
    <source>
        <dbReference type="Proteomes" id="UP001059546"/>
    </source>
</evidence>